<dbReference type="CDD" id="cd21792">
    <property type="entry name" value="Rad21_Rec8_M_NXP1-like"/>
    <property type="match status" value="1"/>
</dbReference>
<dbReference type="GO" id="GO:0007059">
    <property type="term" value="P:chromosome segregation"/>
    <property type="evidence" value="ECO:0007669"/>
    <property type="project" value="UniProtKB-KW"/>
</dbReference>
<dbReference type="GO" id="GO:0030893">
    <property type="term" value="C:meiotic cohesin complex"/>
    <property type="evidence" value="ECO:0007669"/>
    <property type="project" value="TreeGrafter"/>
</dbReference>
<dbReference type="AlphaFoldDB" id="A0A2K5I8K5"/>
<dbReference type="STRING" id="336983.ENSCANP00000012968"/>
<dbReference type="Pfam" id="PF04824">
    <property type="entry name" value="Rad21_Rec8"/>
    <property type="match status" value="1"/>
</dbReference>
<comment type="similarity">
    <text evidence="3">Belongs to the rad21 family.</text>
</comment>
<dbReference type="GO" id="GO:0003682">
    <property type="term" value="F:chromatin binding"/>
    <property type="evidence" value="ECO:0007669"/>
    <property type="project" value="TreeGrafter"/>
</dbReference>
<dbReference type="InterPro" id="IPR036390">
    <property type="entry name" value="WH_DNA-bd_sf"/>
</dbReference>
<protein>
    <recommendedName>
        <fullName evidence="12">Rad21/Rec8-like protein N-terminal domain-containing protein</fullName>
    </recommendedName>
</protein>
<comment type="subcellular location">
    <subcellularLocation>
        <location evidence="2">Chromosome</location>
    </subcellularLocation>
    <subcellularLocation>
        <location evidence="1">Nucleus</location>
    </subcellularLocation>
</comment>
<keyword evidence="5" id="KW-0159">Chromosome partition</keyword>
<evidence type="ECO:0000256" key="4">
    <source>
        <dbReference type="ARBA" id="ARBA00022454"/>
    </source>
</evidence>
<keyword evidence="4" id="KW-0158">Chromosome</keyword>
<dbReference type="InterPro" id="IPR049589">
    <property type="entry name" value="NXP1_M-like"/>
</dbReference>
<dbReference type="PANTHER" id="PTHR12585:SF20">
    <property type="entry name" value="DOUBLE-STRAND-BREAK REPAIR PROTEIN RAD21 HOMOLOG"/>
    <property type="match status" value="1"/>
</dbReference>
<dbReference type="InterPro" id="IPR006909">
    <property type="entry name" value="Rad21/Rec8_C_eu"/>
</dbReference>
<feature type="region of interest" description="Disordered" evidence="7">
    <location>
        <begin position="424"/>
        <end position="469"/>
    </location>
</feature>
<dbReference type="GO" id="GO:1990414">
    <property type="term" value="P:replication-born double-strand break repair via sister chromatid exchange"/>
    <property type="evidence" value="ECO:0007669"/>
    <property type="project" value="TreeGrafter"/>
</dbReference>
<reference evidence="10" key="2">
    <citation type="submission" date="2025-09" db="UniProtKB">
        <authorList>
            <consortium name="Ensembl"/>
        </authorList>
    </citation>
    <scope>IDENTIFICATION</scope>
</reference>
<evidence type="ECO:0000256" key="7">
    <source>
        <dbReference type="SAM" id="MobiDB-lite"/>
    </source>
</evidence>
<evidence type="ECO:0000313" key="11">
    <source>
        <dbReference type="Proteomes" id="UP000233080"/>
    </source>
</evidence>
<evidence type="ECO:0008006" key="12">
    <source>
        <dbReference type="Google" id="ProtNLM"/>
    </source>
</evidence>
<dbReference type="InterPro" id="IPR006910">
    <property type="entry name" value="Rad21_Rec8_N"/>
</dbReference>
<sequence length="533" mass="61026">MFYAHFVLSKRGYLAKIWLAAHWDKKLTKAHVFECNLERSMESITSPKVKTALRTSGRLLLGVVRIYHRKAKYLLADCNEAFIKTKMAFLSGIVNLPEENREAAYNAITLPEEFHDFHQPLPDLDDIDAAQQFSLNQCRVVEISMREEIENISILQENEFGDFGKGDYAKLTSNNGSSIFDDPPALSEAWVMLLEQPITMIWVSMGRPDSSNLPMPTMIDQTTLVPNEEEAFALEPIDITVKETKAERKRKLIVDSVKDSDSKTIRAQLSDYSDTVTTLDVAPPTKKLMMWKETGGVEKLFYLPAQALWNNTLLKLFTRCFTLLLPEDLRKRRKGGEADNLDEFLKEFENPEVPGEDQQQQHQQHDVFNEPLLEEPSHLRESVMEASRTNLGSKPPQGVKRKAGQSDPEPVMLPQQVEQMEIPPLLPELEFQPEKEMEKEKEKENDEEEEDEDVSGDDQDQEERRWNKRTQQVLRGLQRAFAKTGAESFSLLELSVTKFYSFLVLKEQQAIELTQQEPYSGINAAPGPRVHII</sequence>
<feature type="compositionally biased region" description="Basic and acidic residues" evidence="7">
    <location>
        <begin position="432"/>
        <end position="444"/>
    </location>
</feature>
<feature type="compositionally biased region" description="Acidic residues" evidence="7">
    <location>
        <begin position="445"/>
        <end position="461"/>
    </location>
</feature>
<dbReference type="InterPro" id="IPR039781">
    <property type="entry name" value="Rad21/Rec8-like"/>
</dbReference>
<keyword evidence="11" id="KW-1185">Reference proteome</keyword>
<dbReference type="SUPFAM" id="SSF46785">
    <property type="entry name" value="Winged helix' DNA-binding domain"/>
    <property type="match status" value="1"/>
</dbReference>
<dbReference type="Proteomes" id="UP000233080">
    <property type="component" value="Unassembled WGS sequence"/>
</dbReference>
<feature type="region of interest" description="Disordered" evidence="7">
    <location>
        <begin position="382"/>
        <end position="410"/>
    </location>
</feature>
<reference evidence="10" key="1">
    <citation type="submission" date="2025-08" db="UniProtKB">
        <authorList>
            <consortium name="Ensembl"/>
        </authorList>
    </citation>
    <scope>IDENTIFICATION</scope>
</reference>
<dbReference type="Ensembl" id="ENSCANT00000035880.1">
    <property type="protein sequence ID" value="ENSCANP00000012968.1"/>
    <property type="gene ID" value="ENSCANG00000029845.1"/>
</dbReference>
<evidence type="ECO:0000256" key="2">
    <source>
        <dbReference type="ARBA" id="ARBA00004286"/>
    </source>
</evidence>
<evidence type="ECO:0000256" key="3">
    <source>
        <dbReference type="ARBA" id="ARBA00009870"/>
    </source>
</evidence>
<dbReference type="GO" id="GO:0007062">
    <property type="term" value="P:sister chromatid cohesion"/>
    <property type="evidence" value="ECO:0007669"/>
    <property type="project" value="InterPro"/>
</dbReference>
<evidence type="ECO:0000256" key="1">
    <source>
        <dbReference type="ARBA" id="ARBA00004123"/>
    </source>
</evidence>
<evidence type="ECO:0000256" key="5">
    <source>
        <dbReference type="ARBA" id="ARBA00022829"/>
    </source>
</evidence>
<evidence type="ECO:0000259" key="8">
    <source>
        <dbReference type="Pfam" id="PF04824"/>
    </source>
</evidence>
<keyword evidence="6" id="KW-0539">Nucleus</keyword>
<feature type="domain" description="Rad21/Rec8-like protein C-terminal eukaryotic" evidence="8">
    <location>
        <begin position="496"/>
        <end position="529"/>
    </location>
</feature>
<dbReference type="Pfam" id="PF04825">
    <property type="entry name" value="Rad21_Rec8_N"/>
    <property type="match status" value="1"/>
</dbReference>
<feature type="domain" description="Rad21/Rec8-like protein N-terminal" evidence="9">
    <location>
        <begin position="1"/>
        <end position="102"/>
    </location>
</feature>
<dbReference type="OMA" id="LMIWKET"/>
<evidence type="ECO:0000259" key="9">
    <source>
        <dbReference type="Pfam" id="PF04825"/>
    </source>
</evidence>
<proteinExistence type="inferred from homology"/>
<dbReference type="GO" id="GO:0005634">
    <property type="term" value="C:nucleus"/>
    <property type="evidence" value="ECO:0007669"/>
    <property type="project" value="UniProtKB-SubCell"/>
</dbReference>
<accession>A0A2K5I8K5</accession>
<evidence type="ECO:0000256" key="6">
    <source>
        <dbReference type="ARBA" id="ARBA00023242"/>
    </source>
</evidence>
<organism evidence="10 11">
    <name type="scientific">Colobus angolensis palliatus</name>
    <name type="common">Peters' Angolan colobus</name>
    <dbReference type="NCBI Taxonomy" id="336983"/>
    <lineage>
        <taxon>Eukaryota</taxon>
        <taxon>Metazoa</taxon>
        <taxon>Chordata</taxon>
        <taxon>Craniata</taxon>
        <taxon>Vertebrata</taxon>
        <taxon>Euteleostomi</taxon>
        <taxon>Mammalia</taxon>
        <taxon>Eutheria</taxon>
        <taxon>Euarchontoglires</taxon>
        <taxon>Primates</taxon>
        <taxon>Haplorrhini</taxon>
        <taxon>Catarrhini</taxon>
        <taxon>Cercopithecidae</taxon>
        <taxon>Colobinae</taxon>
        <taxon>Colobus</taxon>
    </lineage>
</organism>
<name>A0A2K5I8K5_COLAP</name>
<evidence type="ECO:0000313" key="10">
    <source>
        <dbReference type="Ensembl" id="ENSCANP00000012968.1"/>
    </source>
</evidence>
<dbReference type="PANTHER" id="PTHR12585">
    <property type="entry name" value="SCC1 / RAD21 FAMILY MEMBER"/>
    <property type="match status" value="1"/>
</dbReference>